<dbReference type="Pfam" id="PF03922">
    <property type="entry name" value="OmpW"/>
    <property type="match status" value="1"/>
</dbReference>
<feature type="signal peptide" evidence="1">
    <location>
        <begin position="1"/>
        <end position="27"/>
    </location>
</feature>
<evidence type="ECO:0000256" key="1">
    <source>
        <dbReference type="SAM" id="SignalP"/>
    </source>
</evidence>
<dbReference type="PANTHER" id="PTHR36920:SF1">
    <property type="entry name" value="OUTER MEMBRANE PROTEIN W"/>
    <property type="match status" value="1"/>
</dbReference>
<dbReference type="EMBL" id="JAGKTC010000001">
    <property type="protein sequence ID" value="MBP3983563.1"/>
    <property type="molecule type" value="Genomic_DNA"/>
</dbReference>
<dbReference type="RefSeq" id="WP_210535399.1">
    <property type="nucleotide sequence ID" value="NZ_JAGKTC010000001.1"/>
</dbReference>
<keyword evidence="3" id="KW-1185">Reference proteome</keyword>
<evidence type="ECO:0000313" key="2">
    <source>
        <dbReference type="EMBL" id="MBP3983563.1"/>
    </source>
</evidence>
<feature type="chain" id="PRO_5037343989" evidence="1">
    <location>
        <begin position="28"/>
        <end position="213"/>
    </location>
</feature>
<dbReference type="AlphaFoldDB" id="A0A940X3D6"/>
<gene>
    <name evidence="2" type="ORF">J5837_03915</name>
</gene>
<name>A0A940X3D6_9GAMM</name>
<dbReference type="SUPFAM" id="SSF56925">
    <property type="entry name" value="OMPA-like"/>
    <property type="match status" value="1"/>
</dbReference>
<dbReference type="GO" id="GO:0055085">
    <property type="term" value="P:transmembrane transport"/>
    <property type="evidence" value="ECO:0007669"/>
    <property type="project" value="TreeGrafter"/>
</dbReference>
<sequence length="213" mass="22270">MTFLSASLRPLGLAVVSALALAPAAFAQDNGDAASKRFAVVGSATILQPDSDPIPGSRIDIDGDVAPTVSASWYATPNIAVELWGAADKFNHRVRGDAGKIGTIDSQPIALSGQYHFGAPSNTFRPFLGLGYYESNYSGEKIAGSDGLHVGVDTAKGGIATAGLDINISPTWFARTDVRYMKGKSDINVAGEKSGEEMTYDPWTVGIGLGARF</sequence>
<accession>A0A940X3D6</accession>
<dbReference type="PANTHER" id="PTHR36920">
    <property type="match status" value="1"/>
</dbReference>
<keyword evidence="1" id="KW-0732">Signal</keyword>
<protein>
    <submittedName>
        <fullName evidence="2">OmpW family protein</fullName>
    </submittedName>
</protein>
<dbReference type="InterPro" id="IPR005618">
    <property type="entry name" value="OMPW"/>
</dbReference>
<dbReference type="InterPro" id="IPR011250">
    <property type="entry name" value="OMP/PagP_B-barrel"/>
</dbReference>
<reference evidence="2" key="2">
    <citation type="submission" date="2021-03" db="EMBL/GenBank/DDBJ databases">
        <authorList>
            <person name="Cao W."/>
        </authorList>
    </citation>
    <scope>NUCLEOTIDE SEQUENCE</scope>
    <source>
        <strain evidence="2">110414</strain>
    </source>
</reference>
<comment type="caution">
    <text evidence="2">The sequence shown here is derived from an EMBL/GenBank/DDBJ whole genome shotgun (WGS) entry which is preliminary data.</text>
</comment>
<dbReference type="Gene3D" id="2.40.160.20">
    <property type="match status" value="1"/>
</dbReference>
<dbReference type="GO" id="GO:0019867">
    <property type="term" value="C:outer membrane"/>
    <property type="evidence" value="ECO:0007669"/>
    <property type="project" value="InterPro"/>
</dbReference>
<proteinExistence type="predicted"/>
<dbReference type="Proteomes" id="UP000673447">
    <property type="component" value="Unassembled WGS sequence"/>
</dbReference>
<reference evidence="2" key="1">
    <citation type="journal article" date="2016" name="Int. J. Syst. Evol. Microbiol.">
        <title>Pseudoxanthomonas helianthi sp. nov., isolated from roots of Jerusalem artichoke (Helianthus tuberosus).</title>
        <authorList>
            <person name="Kittiwongwattana C."/>
            <person name="Thawai C."/>
        </authorList>
    </citation>
    <scope>NUCLEOTIDE SEQUENCE</scope>
    <source>
        <strain evidence="2">110414</strain>
    </source>
</reference>
<organism evidence="2 3">
    <name type="scientific">Pseudoxanthomonas helianthi</name>
    <dbReference type="NCBI Taxonomy" id="1453541"/>
    <lineage>
        <taxon>Bacteria</taxon>
        <taxon>Pseudomonadati</taxon>
        <taxon>Pseudomonadota</taxon>
        <taxon>Gammaproteobacteria</taxon>
        <taxon>Lysobacterales</taxon>
        <taxon>Lysobacteraceae</taxon>
        <taxon>Pseudoxanthomonas</taxon>
    </lineage>
</organism>
<evidence type="ECO:0000313" key="3">
    <source>
        <dbReference type="Proteomes" id="UP000673447"/>
    </source>
</evidence>